<comment type="caution">
    <text evidence="2">The sequence shown here is derived from an EMBL/GenBank/DDBJ whole genome shotgun (WGS) entry which is preliminary data.</text>
</comment>
<dbReference type="OrthoDB" id="3918618at2759"/>
<keyword evidence="3" id="KW-1185">Reference proteome</keyword>
<dbReference type="EMBL" id="WWBZ02000010">
    <property type="protein sequence ID" value="KAF4311366.1"/>
    <property type="molecule type" value="Genomic_DNA"/>
</dbReference>
<feature type="region of interest" description="Disordered" evidence="1">
    <location>
        <begin position="290"/>
        <end position="312"/>
    </location>
</feature>
<evidence type="ECO:0000313" key="3">
    <source>
        <dbReference type="Proteomes" id="UP000572817"/>
    </source>
</evidence>
<evidence type="ECO:0000313" key="2">
    <source>
        <dbReference type="EMBL" id="KAF4311366.1"/>
    </source>
</evidence>
<proteinExistence type="predicted"/>
<evidence type="ECO:0000256" key="1">
    <source>
        <dbReference type="SAM" id="MobiDB-lite"/>
    </source>
</evidence>
<protein>
    <submittedName>
        <fullName evidence="2">Uncharacterized protein</fullName>
    </submittedName>
</protein>
<gene>
    <name evidence="2" type="ORF">GTA08_BOTSDO13160</name>
</gene>
<organism evidence="2 3">
    <name type="scientific">Botryosphaeria dothidea</name>
    <dbReference type="NCBI Taxonomy" id="55169"/>
    <lineage>
        <taxon>Eukaryota</taxon>
        <taxon>Fungi</taxon>
        <taxon>Dikarya</taxon>
        <taxon>Ascomycota</taxon>
        <taxon>Pezizomycotina</taxon>
        <taxon>Dothideomycetes</taxon>
        <taxon>Dothideomycetes incertae sedis</taxon>
        <taxon>Botryosphaeriales</taxon>
        <taxon>Botryosphaeriaceae</taxon>
        <taxon>Botryosphaeria</taxon>
    </lineage>
</organism>
<dbReference type="AlphaFoldDB" id="A0A8H4NA21"/>
<feature type="region of interest" description="Disordered" evidence="1">
    <location>
        <begin position="218"/>
        <end position="259"/>
    </location>
</feature>
<accession>A0A8H4NA21</accession>
<sequence>MSAASDAVNERVFVQWQDTDTQDHCALGSTSTTNKTAVQLFLRIRLTEQHIIARFALSVALTRGGRSQSHPFLLLLPLHASPNTAEKPSVRFEIVDVSAITTPVISSAISEARLSASSRVLRASFRLTSPGFIVRPDTNTKVKPHNSTSQDLLLGLRSLSQAQAFTVYMKSSDYAHEGFKLMEKLLLSGPQKPSLDLACIFGGKGAVLMDWDKSYVGSDAASPPPPPAYATTGPSTVQVRRTSSAPPPRAVSDGSDMPEAVVETDCEGQSSNGEDAKSLRTRLECAANGLVPGRKRGRSSSTEPLPQAPISPLRSSVVHNDVKTMERDMLGWCHDVMQINEHVFLHSRVGPRLGEMGQNVREGDAVQFRTTRALCTALFVFDPFDTADDDLMSSPVVRELLHDVELLARWTLIMHSLGDLTFMQEFMVLGMEARRIGDGAKQDREAFKLLRSGLVTKVCVKYGVRSET</sequence>
<name>A0A8H4NA21_9PEZI</name>
<dbReference type="Proteomes" id="UP000572817">
    <property type="component" value="Unassembled WGS sequence"/>
</dbReference>
<reference evidence="2" key="1">
    <citation type="submission" date="2020-04" db="EMBL/GenBank/DDBJ databases">
        <title>Genome Assembly and Annotation of Botryosphaeria dothidea sdau 11-99, a Latent Pathogen of Apple Fruit Ring Rot in China.</title>
        <authorList>
            <person name="Yu C."/>
            <person name="Diao Y."/>
            <person name="Lu Q."/>
            <person name="Zhao J."/>
            <person name="Cui S."/>
            <person name="Peng C."/>
            <person name="He B."/>
            <person name="Liu H."/>
        </authorList>
    </citation>
    <scope>NUCLEOTIDE SEQUENCE [LARGE SCALE GENOMIC DNA]</scope>
    <source>
        <strain evidence="2">Sdau11-99</strain>
    </source>
</reference>